<proteinExistence type="predicted"/>
<keyword evidence="1" id="KW-0472">Membrane</keyword>
<keyword evidence="1" id="KW-0812">Transmembrane</keyword>
<feature type="transmembrane region" description="Helical" evidence="1">
    <location>
        <begin position="32"/>
        <end position="51"/>
    </location>
</feature>
<dbReference type="Gene3D" id="2.60.120.1140">
    <property type="entry name" value="Protein of unknown function DUF192"/>
    <property type="match status" value="1"/>
</dbReference>
<dbReference type="InterPro" id="IPR038695">
    <property type="entry name" value="Saro_0823-like_sf"/>
</dbReference>
<reference evidence="2 3" key="1">
    <citation type="journal article" date="2015" name="Nature">
        <title>rRNA introns, odd ribosomes, and small enigmatic genomes across a large radiation of phyla.</title>
        <authorList>
            <person name="Brown C.T."/>
            <person name="Hug L.A."/>
            <person name="Thomas B.C."/>
            <person name="Sharon I."/>
            <person name="Castelle C.J."/>
            <person name="Singh A."/>
            <person name="Wilkins M.J."/>
            <person name="Williams K.H."/>
            <person name="Banfield J.F."/>
        </authorList>
    </citation>
    <scope>NUCLEOTIDE SEQUENCE [LARGE SCALE GENOMIC DNA]</scope>
</reference>
<dbReference type="PANTHER" id="PTHR37953">
    <property type="entry name" value="UPF0127 PROTEIN MJ1496"/>
    <property type="match status" value="1"/>
</dbReference>
<dbReference type="Pfam" id="PF02643">
    <property type="entry name" value="DUF192"/>
    <property type="match status" value="1"/>
</dbReference>
<dbReference type="PANTHER" id="PTHR37953:SF1">
    <property type="entry name" value="UPF0127 PROTEIN MJ1496"/>
    <property type="match status" value="1"/>
</dbReference>
<evidence type="ECO:0000313" key="3">
    <source>
        <dbReference type="Proteomes" id="UP000034316"/>
    </source>
</evidence>
<dbReference type="AlphaFoldDB" id="A0A0G0GBQ5"/>
<name>A0A0G0GBQ5_9BACT</name>
<dbReference type="Proteomes" id="UP000034316">
    <property type="component" value="Unassembled WGS sequence"/>
</dbReference>
<protein>
    <recommendedName>
        <fullName evidence="4">DUF192 domain-containing protein</fullName>
    </recommendedName>
</protein>
<evidence type="ECO:0000256" key="1">
    <source>
        <dbReference type="SAM" id="Phobius"/>
    </source>
</evidence>
<keyword evidence="1" id="KW-1133">Transmembrane helix</keyword>
<evidence type="ECO:0008006" key="4">
    <source>
        <dbReference type="Google" id="ProtNLM"/>
    </source>
</evidence>
<dbReference type="STRING" id="1618333.UR93_C0002G0024"/>
<dbReference type="InterPro" id="IPR003795">
    <property type="entry name" value="DUF192"/>
</dbReference>
<comment type="caution">
    <text evidence="2">The sequence shown here is derived from an EMBL/GenBank/DDBJ whole genome shotgun (WGS) entry which is preliminary data.</text>
</comment>
<evidence type="ECO:0000313" key="2">
    <source>
        <dbReference type="EMBL" id="KKP89122.1"/>
    </source>
</evidence>
<dbReference type="EMBL" id="LBRB01000002">
    <property type="protein sequence ID" value="KKP89122.1"/>
    <property type="molecule type" value="Genomic_DNA"/>
</dbReference>
<organism evidence="2 3">
    <name type="scientific">Berkelbacteria bacterium GW2011_GWA2_35_9</name>
    <dbReference type="NCBI Taxonomy" id="1618333"/>
    <lineage>
        <taxon>Bacteria</taxon>
        <taxon>Candidatus Berkelbacteria</taxon>
    </lineage>
</organism>
<accession>A0A0G0GBQ5</accession>
<sequence>MVDTQDLKSCEVKTSCEFESRPGYQFMDLKKIVVWLIAFVLIVQIGYYFLFKNEIDLEKTNIIINQQSYTMWVADSDEERSQGLQNVKKLKDDQGMIFKFDESNNISFWNKNTLIDLAILWVDGSTVVGIDHLPQQSSNEIVSVSSPQKVSQVIELNNNQIEINKIKVGDKIAIIK</sequence>
<gene>
    <name evidence="2" type="ORF">UR93_C0002G0024</name>
</gene>